<feature type="compositionally biased region" description="Basic and acidic residues" evidence="1">
    <location>
        <begin position="1"/>
        <end position="20"/>
    </location>
</feature>
<feature type="region of interest" description="Disordered" evidence="1">
    <location>
        <begin position="207"/>
        <end position="243"/>
    </location>
</feature>
<proteinExistence type="predicted"/>
<feature type="region of interest" description="Disordered" evidence="1">
    <location>
        <begin position="1"/>
        <end position="36"/>
    </location>
</feature>
<protein>
    <submittedName>
        <fullName evidence="2">Uncharacterized protein</fullName>
    </submittedName>
</protein>
<evidence type="ECO:0000256" key="1">
    <source>
        <dbReference type="SAM" id="MobiDB-lite"/>
    </source>
</evidence>
<evidence type="ECO:0000313" key="3">
    <source>
        <dbReference type="Proteomes" id="UP000244722"/>
    </source>
</evidence>
<keyword evidence="3" id="KW-1185">Reference proteome</keyword>
<evidence type="ECO:0000313" key="2">
    <source>
        <dbReference type="EMBL" id="PUU74841.1"/>
    </source>
</evidence>
<dbReference type="OrthoDB" id="10533816at2759"/>
<dbReference type="Proteomes" id="UP000244722">
    <property type="component" value="Unassembled WGS sequence"/>
</dbReference>
<sequence length="321" mass="35304">MEGRNMEVAKYPDDRPDTVRPETPPEQPQILLPPFQPAPPPPPFHPGQWWFSNKIHTRLTPLQHSLLSTRPSPIPPSPHPNKCRKLRPWLILSLLPNNKALVICSTTRENRGSTGLTSAQARSFLPIAPTPEFCGREQVRVVLDERRVFVGRSLVFLEVVKVVCVGVLGEFIGWVGIEGEEGREGLERVLEGRREWGLGVERNGGDVDGRYSDRGGGERRRDREKGRGRGSWRDRGGMGSANGWSGACTDGVAYQRSSLLQAVPAESRPPSEGGGVLVRAIGVGKQVQGLVLTLTTEIFDCKSCDRSPDVHVPPPPYVVIA</sequence>
<comment type="caution">
    <text evidence="2">The sequence shown here is derived from an EMBL/GenBank/DDBJ whole genome shotgun (WGS) entry which is preliminary data.</text>
</comment>
<gene>
    <name evidence="2" type="ORF">B9Z19DRAFT_1067901</name>
</gene>
<name>A0A2T6ZH76_TUBBO</name>
<dbReference type="AlphaFoldDB" id="A0A2T6ZH76"/>
<feature type="compositionally biased region" description="Basic and acidic residues" evidence="1">
    <location>
        <begin position="207"/>
        <end position="236"/>
    </location>
</feature>
<accession>A0A2T6ZH76</accession>
<dbReference type="EMBL" id="NESQ01000269">
    <property type="protein sequence ID" value="PUU74841.1"/>
    <property type="molecule type" value="Genomic_DNA"/>
</dbReference>
<reference evidence="2 3" key="1">
    <citation type="submission" date="2017-04" db="EMBL/GenBank/DDBJ databases">
        <title>Draft genome sequence of Tuber borchii Vittad., a whitish edible truffle.</title>
        <authorList>
            <consortium name="DOE Joint Genome Institute"/>
            <person name="Murat C."/>
            <person name="Kuo A."/>
            <person name="Barry K.W."/>
            <person name="Clum A."/>
            <person name="Dockter R.B."/>
            <person name="Fauchery L."/>
            <person name="Iotti M."/>
            <person name="Kohler A."/>
            <person name="Labutti K."/>
            <person name="Lindquist E.A."/>
            <person name="Lipzen A."/>
            <person name="Ohm R.A."/>
            <person name="Wang M."/>
            <person name="Grigoriev I.V."/>
            <person name="Zambonelli A."/>
            <person name="Martin F.M."/>
        </authorList>
    </citation>
    <scope>NUCLEOTIDE SEQUENCE [LARGE SCALE GENOMIC DNA]</scope>
    <source>
        <strain evidence="2 3">Tbo3840</strain>
    </source>
</reference>
<organism evidence="2 3">
    <name type="scientific">Tuber borchii</name>
    <name type="common">White truffle</name>
    <dbReference type="NCBI Taxonomy" id="42251"/>
    <lineage>
        <taxon>Eukaryota</taxon>
        <taxon>Fungi</taxon>
        <taxon>Dikarya</taxon>
        <taxon>Ascomycota</taxon>
        <taxon>Pezizomycotina</taxon>
        <taxon>Pezizomycetes</taxon>
        <taxon>Pezizales</taxon>
        <taxon>Tuberaceae</taxon>
        <taxon>Tuber</taxon>
    </lineage>
</organism>